<dbReference type="STRING" id="1686286.GCA_900092335_00240"/>
<keyword evidence="4 9" id="KW-0378">Hydrolase</keyword>
<evidence type="ECO:0000256" key="4">
    <source>
        <dbReference type="ARBA" id="ARBA00022801"/>
    </source>
</evidence>
<name>A0A540R8D3_9CORY</name>
<dbReference type="InterPro" id="IPR036962">
    <property type="entry name" value="Glyco_hydro_3_N_sf"/>
</dbReference>
<dbReference type="Proteomes" id="UP000318080">
    <property type="component" value="Unassembled WGS sequence"/>
</dbReference>
<dbReference type="GO" id="GO:0009254">
    <property type="term" value="P:peptidoglycan turnover"/>
    <property type="evidence" value="ECO:0007669"/>
    <property type="project" value="TreeGrafter"/>
</dbReference>
<dbReference type="GO" id="GO:0005975">
    <property type="term" value="P:carbohydrate metabolic process"/>
    <property type="evidence" value="ECO:0007669"/>
    <property type="project" value="InterPro"/>
</dbReference>
<protein>
    <recommendedName>
        <fullName evidence="3">beta-N-acetylhexosaminidase</fullName>
        <ecNumber evidence="3">3.2.1.52</ecNumber>
    </recommendedName>
</protein>
<organism evidence="9 10">
    <name type="scientific">Corynebacterium phoceense</name>
    <dbReference type="NCBI Taxonomy" id="1686286"/>
    <lineage>
        <taxon>Bacteria</taxon>
        <taxon>Bacillati</taxon>
        <taxon>Actinomycetota</taxon>
        <taxon>Actinomycetes</taxon>
        <taxon>Mycobacteriales</taxon>
        <taxon>Corynebacteriaceae</taxon>
        <taxon>Corynebacterium</taxon>
    </lineage>
</organism>
<evidence type="ECO:0000256" key="5">
    <source>
        <dbReference type="ARBA" id="ARBA00023295"/>
    </source>
</evidence>
<dbReference type="InterPro" id="IPR001764">
    <property type="entry name" value="Glyco_hydro_3_N"/>
</dbReference>
<accession>A0A540R8D3</accession>
<comment type="similarity">
    <text evidence="2">Belongs to the glycosyl hydrolase 3 family.</text>
</comment>
<evidence type="ECO:0000256" key="1">
    <source>
        <dbReference type="ARBA" id="ARBA00001231"/>
    </source>
</evidence>
<feature type="domain" description="Glycoside hydrolase family 3 N-terminal" evidence="8">
    <location>
        <begin position="131"/>
        <end position="386"/>
    </location>
</feature>
<evidence type="ECO:0000259" key="8">
    <source>
        <dbReference type="Pfam" id="PF00933"/>
    </source>
</evidence>
<reference evidence="9 10" key="1">
    <citation type="submission" date="2019-06" db="EMBL/GenBank/DDBJ databases">
        <title>Draft genome of C. phoceense Strain 272.</title>
        <authorList>
            <person name="Pacheco L.G.C."/>
            <person name="Barberis C.M."/>
            <person name="Almuzara M.N."/>
            <person name="Traglia G.M."/>
            <person name="Santos C.S."/>
            <person name="Rocha D.J.P.G."/>
            <person name="Aguiar E.R.G.R."/>
            <person name="Vay C.A."/>
        </authorList>
    </citation>
    <scope>NUCLEOTIDE SEQUENCE [LARGE SCALE GENOMIC DNA]</scope>
    <source>
        <strain evidence="9 10">272</strain>
    </source>
</reference>
<proteinExistence type="inferred from homology"/>
<evidence type="ECO:0000313" key="9">
    <source>
        <dbReference type="EMBL" id="TQE44000.1"/>
    </source>
</evidence>
<keyword evidence="5" id="KW-0326">Glycosidase</keyword>
<feature type="compositionally biased region" description="Low complexity" evidence="6">
    <location>
        <begin position="39"/>
        <end position="56"/>
    </location>
</feature>
<evidence type="ECO:0000313" key="10">
    <source>
        <dbReference type="Proteomes" id="UP000318080"/>
    </source>
</evidence>
<dbReference type="GeneID" id="79851600"/>
<dbReference type="PANTHER" id="PTHR30480">
    <property type="entry name" value="BETA-HEXOSAMINIDASE-RELATED"/>
    <property type="match status" value="1"/>
</dbReference>
<dbReference type="InterPro" id="IPR017853">
    <property type="entry name" value="GH"/>
</dbReference>
<comment type="catalytic activity">
    <reaction evidence="1">
        <text>Hydrolysis of terminal non-reducing N-acetyl-D-hexosamine residues in N-acetyl-beta-D-hexosaminides.</text>
        <dbReference type="EC" id="3.2.1.52"/>
    </reaction>
</comment>
<sequence>MKKILALAVVASAAALAACDPPGEKPSPASLESVSAGVLASPSPAPTSAPSSAAPSDPAPAAPDVPAANPLVPPEQRRAAAASLLMPAVVNYDDALAKLQAGVGGIFIVSWADPGLLTQPGRDLHALREAVGRDFEISIDFEGGRVQRFSEVLGSYPSAQQMAQGTPEQVEGTAFQIGQTLAAYGITLDFAPVLDVGGADLDVVGDRAYSTHPVRAGEYGAAFARGLENAGVDAVFKHFPGHGRASGDTHLGAAVTPPLPEMEAFDIVPWDGALPGEPRADAMVGHMVVPGLGNGVTPSSLNPAAYELLRTREHFGGRIFTDDLTGMAAITSRYTPEQAIVTALASGADVALWSTATDINFIIDQVVGAVEVGIIPEQRFADAVAHSAAGLAPR</sequence>
<evidence type="ECO:0000256" key="2">
    <source>
        <dbReference type="ARBA" id="ARBA00005336"/>
    </source>
</evidence>
<feature type="region of interest" description="Disordered" evidence="6">
    <location>
        <begin position="20"/>
        <end position="71"/>
    </location>
</feature>
<keyword evidence="7" id="KW-0732">Signal</keyword>
<evidence type="ECO:0000256" key="3">
    <source>
        <dbReference type="ARBA" id="ARBA00012663"/>
    </source>
</evidence>
<dbReference type="Pfam" id="PF00933">
    <property type="entry name" value="Glyco_hydro_3"/>
    <property type="match status" value="1"/>
</dbReference>
<feature type="signal peptide" evidence="7">
    <location>
        <begin position="1"/>
        <end position="17"/>
    </location>
</feature>
<dbReference type="PROSITE" id="PS51257">
    <property type="entry name" value="PROKAR_LIPOPROTEIN"/>
    <property type="match status" value="1"/>
</dbReference>
<dbReference type="SUPFAM" id="SSF51445">
    <property type="entry name" value="(Trans)glycosidases"/>
    <property type="match status" value="1"/>
</dbReference>
<feature type="chain" id="PRO_5021786474" description="beta-N-acetylhexosaminidase" evidence="7">
    <location>
        <begin position="18"/>
        <end position="394"/>
    </location>
</feature>
<comment type="caution">
    <text evidence="9">The sequence shown here is derived from an EMBL/GenBank/DDBJ whole genome shotgun (WGS) entry which is preliminary data.</text>
</comment>
<dbReference type="RefSeq" id="WP_066488703.1">
    <property type="nucleotide sequence ID" value="NZ_JADPQA010000001.1"/>
</dbReference>
<gene>
    <name evidence="9" type="ORF">EJK80_04070</name>
</gene>
<evidence type="ECO:0000256" key="7">
    <source>
        <dbReference type="SAM" id="SignalP"/>
    </source>
</evidence>
<dbReference type="Gene3D" id="3.20.20.300">
    <property type="entry name" value="Glycoside hydrolase, family 3, N-terminal domain"/>
    <property type="match status" value="1"/>
</dbReference>
<dbReference type="InterPro" id="IPR050226">
    <property type="entry name" value="NagZ_Beta-hexosaminidase"/>
</dbReference>
<dbReference type="EMBL" id="VHIR01000004">
    <property type="protein sequence ID" value="TQE44000.1"/>
    <property type="molecule type" value="Genomic_DNA"/>
</dbReference>
<evidence type="ECO:0000256" key="6">
    <source>
        <dbReference type="SAM" id="MobiDB-lite"/>
    </source>
</evidence>
<dbReference type="GO" id="GO:0004563">
    <property type="term" value="F:beta-N-acetylhexosaminidase activity"/>
    <property type="evidence" value="ECO:0007669"/>
    <property type="project" value="UniProtKB-EC"/>
</dbReference>
<keyword evidence="10" id="KW-1185">Reference proteome</keyword>
<dbReference type="EC" id="3.2.1.52" evidence="3"/>
<dbReference type="PANTHER" id="PTHR30480:SF13">
    <property type="entry name" value="BETA-HEXOSAMINIDASE"/>
    <property type="match status" value="1"/>
</dbReference>
<dbReference type="AlphaFoldDB" id="A0A540R8D3"/>